<protein>
    <submittedName>
        <fullName evidence="6">Bifunctional 4-hydroxy-2-oxoglutarate aldolase/2-dehydro-3-deoxy-phosphogluconate aldolase</fullName>
    </submittedName>
</protein>
<keyword evidence="4" id="KW-0456">Lyase</keyword>
<evidence type="ECO:0000313" key="6">
    <source>
        <dbReference type="EMBL" id="QEK53089.1"/>
    </source>
</evidence>
<dbReference type="RefSeq" id="WP_149075724.1">
    <property type="nucleotide sequence ID" value="NZ_CP043329.1"/>
</dbReference>
<dbReference type="GO" id="GO:0016829">
    <property type="term" value="F:lyase activity"/>
    <property type="evidence" value="ECO:0007669"/>
    <property type="project" value="UniProtKB-KW"/>
</dbReference>
<comment type="similarity">
    <text evidence="2">Belongs to the KHG/KDPG aldolase family.</text>
</comment>
<evidence type="ECO:0000313" key="7">
    <source>
        <dbReference type="Proteomes" id="UP000323653"/>
    </source>
</evidence>
<evidence type="ECO:0000256" key="5">
    <source>
        <dbReference type="ARBA" id="ARBA00023277"/>
    </source>
</evidence>
<comment type="pathway">
    <text evidence="1">Carbohydrate acid metabolism.</text>
</comment>
<dbReference type="AlphaFoldDB" id="A0A5C0VLT8"/>
<dbReference type="KEGG" id="pej:FYC62_16450"/>
<gene>
    <name evidence="6" type="ORF">FYC62_16450</name>
</gene>
<dbReference type="Gene3D" id="3.20.20.70">
    <property type="entry name" value="Aldolase class I"/>
    <property type="match status" value="1"/>
</dbReference>
<dbReference type="PANTHER" id="PTHR30246:SF1">
    <property type="entry name" value="2-DEHYDRO-3-DEOXY-6-PHOSPHOGALACTONATE ALDOLASE-RELATED"/>
    <property type="match status" value="1"/>
</dbReference>
<dbReference type="Proteomes" id="UP000323653">
    <property type="component" value="Chromosome"/>
</dbReference>
<evidence type="ECO:0000256" key="1">
    <source>
        <dbReference type="ARBA" id="ARBA00004761"/>
    </source>
</evidence>
<dbReference type="EMBL" id="CP043329">
    <property type="protein sequence ID" value="QEK53089.1"/>
    <property type="molecule type" value="Genomic_DNA"/>
</dbReference>
<evidence type="ECO:0000256" key="2">
    <source>
        <dbReference type="ARBA" id="ARBA00006906"/>
    </source>
</evidence>
<evidence type="ECO:0000256" key="4">
    <source>
        <dbReference type="ARBA" id="ARBA00023239"/>
    </source>
</evidence>
<proteinExistence type="inferred from homology"/>
<dbReference type="SUPFAM" id="SSF51569">
    <property type="entry name" value="Aldolase"/>
    <property type="match status" value="1"/>
</dbReference>
<dbReference type="PANTHER" id="PTHR30246">
    <property type="entry name" value="2-KETO-3-DEOXY-6-PHOSPHOGLUCONATE ALDOLASE"/>
    <property type="match status" value="1"/>
</dbReference>
<dbReference type="NCBIfam" id="TIGR01182">
    <property type="entry name" value="eda"/>
    <property type="match status" value="1"/>
</dbReference>
<keyword evidence="7" id="KW-1185">Reference proteome</keyword>
<reference evidence="6 7" key="1">
    <citation type="submission" date="2019-08" db="EMBL/GenBank/DDBJ databases">
        <title>Pedobacter sp. nov., isolated from Han river, South Korea.</title>
        <authorList>
            <person name="Lee D.-H."/>
            <person name="Kim Y.-S."/>
            <person name="Hwang E.-M."/>
            <person name="Le Tran T.C."/>
            <person name="Cha C.-J."/>
        </authorList>
    </citation>
    <scope>NUCLEOTIDE SEQUENCE [LARGE SCALE GENOMIC DNA]</scope>
    <source>
        <strain evidence="6 7">CJ43</strain>
    </source>
</reference>
<dbReference type="CDD" id="cd00452">
    <property type="entry name" value="KDPG_aldolase"/>
    <property type="match status" value="1"/>
</dbReference>
<evidence type="ECO:0000256" key="3">
    <source>
        <dbReference type="ARBA" id="ARBA00011233"/>
    </source>
</evidence>
<dbReference type="InterPro" id="IPR000887">
    <property type="entry name" value="Aldlse_KDPG_KHG"/>
</dbReference>
<sequence length="207" mass="21949">MQTLNHIYQHKIVAIIRGVSADKAKDVAFALAEGGVKILEITLNSPKALQVIEQLADSIGKQVLIGAGTVLDPESARAAIYAGAKFILSPTVDINTIHMTRRHGAVSIPGAYTPTEILNAYAWGGDIVKVFPASAGVAYIKDVKGPLPQIPIMPTGGVGLDNIKEFKKIGAVAYGIGSSLVDAKQTINDDYLKQLTSKAKQFIEAVQ</sequence>
<comment type="subunit">
    <text evidence="3">Homotrimer.</text>
</comment>
<dbReference type="InterPro" id="IPR013785">
    <property type="entry name" value="Aldolase_TIM"/>
</dbReference>
<name>A0A5C0VLT8_9SPHI</name>
<keyword evidence="5" id="KW-0119">Carbohydrate metabolism</keyword>
<dbReference type="Pfam" id="PF01081">
    <property type="entry name" value="Aldolase"/>
    <property type="match status" value="1"/>
</dbReference>
<accession>A0A5C0VLT8</accession>
<organism evidence="6 7">
    <name type="scientific">Pedobacter aquae</name>
    <dbReference type="NCBI Taxonomy" id="2605747"/>
    <lineage>
        <taxon>Bacteria</taxon>
        <taxon>Pseudomonadati</taxon>
        <taxon>Bacteroidota</taxon>
        <taxon>Sphingobacteriia</taxon>
        <taxon>Sphingobacteriales</taxon>
        <taxon>Sphingobacteriaceae</taxon>
        <taxon>Pedobacter</taxon>
    </lineage>
</organism>